<accession>A0A5P8VQD3</accession>
<keyword evidence="2" id="KW-1185">Reference proteome</keyword>
<protein>
    <submittedName>
        <fullName evidence="1">Uncharacterized protein</fullName>
    </submittedName>
</protein>
<dbReference type="KEGG" id="nsh:GXM_00013"/>
<reference evidence="1 2" key="1">
    <citation type="submission" date="2019-10" db="EMBL/GenBank/DDBJ databases">
        <title>Genomic and transcriptomic insights into the perfect genentic adaptation of a filamentous nitrogen-fixing cyanobacterium to rice fields.</title>
        <authorList>
            <person name="Chen Z."/>
        </authorList>
    </citation>
    <scope>NUCLEOTIDE SEQUENCE [LARGE SCALE GENOMIC DNA]</scope>
    <source>
        <strain evidence="1">CCNUC1</strain>
    </source>
</reference>
<gene>
    <name evidence="1" type="ORF">GXM_00013</name>
</gene>
<sequence>MKSLYRYCYQVLISKHLTFANTWRLEIAAIQTKPADLGFKPLIFP</sequence>
<evidence type="ECO:0000313" key="2">
    <source>
        <dbReference type="Proteomes" id="UP000326678"/>
    </source>
</evidence>
<evidence type="ECO:0000313" key="1">
    <source>
        <dbReference type="EMBL" id="QFS42540.1"/>
    </source>
</evidence>
<name>A0A5P8VQD3_9NOSO</name>
<dbReference type="Proteomes" id="UP000326678">
    <property type="component" value="Chromosome Gxm1"/>
</dbReference>
<dbReference type="EMBL" id="CP045226">
    <property type="protein sequence ID" value="QFS42540.1"/>
    <property type="molecule type" value="Genomic_DNA"/>
</dbReference>
<organism evidence="1 2">
    <name type="scientific">Nostoc sphaeroides CCNUC1</name>
    <dbReference type="NCBI Taxonomy" id="2653204"/>
    <lineage>
        <taxon>Bacteria</taxon>
        <taxon>Bacillati</taxon>
        <taxon>Cyanobacteriota</taxon>
        <taxon>Cyanophyceae</taxon>
        <taxon>Nostocales</taxon>
        <taxon>Nostocaceae</taxon>
        <taxon>Nostoc</taxon>
    </lineage>
</organism>
<dbReference type="AlphaFoldDB" id="A0A5P8VQD3"/>
<proteinExistence type="predicted"/>